<dbReference type="PROSITE" id="PS01124">
    <property type="entry name" value="HTH_ARAC_FAMILY_2"/>
    <property type="match status" value="1"/>
</dbReference>
<dbReference type="InterPro" id="IPR009057">
    <property type="entry name" value="Homeodomain-like_sf"/>
</dbReference>
<dbReference type="GO" id="GO:0043565">
    <property type="term" value="F:sequence-specific DNA binding"/>
    <property type="evidence" value="ECO:0007669"/>
    <property type="project" value="InterPro"/>
</dbReference>
<evidence type="ECO:0000256" key="5">
    <source>
        <dbReference type="SAM" id="MobiDB-lite"/>
    </source>
</evidence>
<feature type="region of interest" description="Disordered" evidence="5">
    <location>
        <begin position="256"/>
        <end position="289"/>
    </location>
</feature>
<keyword evidence="3" id="KW-0804">Transcription</keyword>
<dbReference type="Pfam" id="PF00072">
    <property type="entry name" value="Response_reg"/>
    <property type="match status" value="1"/>
</dbReference>
<dbReference type="SMART" id="SM00448">
    <property type="entry name" value="REC"/>
    <property type="match status" value="1"/>
</dbReference>
<dbReference type="PROSITE" id="PS50110">
    <property type="entry name" value="RESPONSE_REGULATORY"/>
    <property type="match status" value="1"/>
</dbReference>
<keyword evidence="9" id="KW-1185">Reference proteome</keyword>
<feature type="compositionally biased region" description="Pro residues" evidence="5">
    <location>
        <begin position="259"/>
        <end position="269"/>
    </location>
</feature>
<dbReference type="Proteomes" id="UP000621560">
    <property type="component" value="Unassembled WGS sequence"/>
</dbReference>
<reference evidence="8" key="1">
    <citation type="submission" date="2020-09" db="EMBL/GenBank/DDBJ databases">
        <title>A novel bacterium of genus Paenibacillus, isolated from South China Sea.</title>
        <authorList>
            <person name="Huang H."/>
            <person name="Mo K."/>
            <person name="Hu Y."/>
        </authorList>
    </citation>
    <scope>NUCLEOTIDE SEQUENCE</scope>
    <source>
        <strain evidence="8">IB182496</strain>
    </source>
</reference>
<dbReference type="AlphaFoldDB" id="A0A927GUE8"/>
<dbReference type="RefSeq" id="WP_190921690.1">
    <property type="nucleotide sequence ID" value="NZ_JACXIZ010000078.1"/>
</dbReference>
<protein>
    <submittedName>
        <fullName evidence="8">Response regulator</fullName>
    </submittedName>
</protein>
<evidence type="ECO:0000256" key="2">
    <source>
        <dbReference type="ARBA" id="ARBA00023125"/>
    </source>
</evidence>
<dbReference type="GO" id="GO:0003700">
    <property type="term" value="F:DNA-binding transcription factor activity"/>
    <property type="evidence" value="ECO:0007669"/>
    <property type="project" value="InterPro"/>
</dbReference>
<evidence type="ECO:0000256" key="1">
    <source>
        <dbReference type="ARBA" id="ARBA00023015"/>
    </source>
</evidence>
<proteinExistence type="predicted"/>
<gene>
    <name evidence="8" type="ORF">IDH44_25750</name>
</gene>
<feature type="region of interest" description="Disordered" evidence="5">
    <location>
        <begin position="125"/>
        <end position="160"/>
    </location>
</feature>
<keyword evidence="4" id="KW-0597">Phosphoprotein</keyword>
<dbReference type="PRINTS" id="PR00032">
    <property type="entry name" value="HTHARAC"/>
</dbReference>
<evidence type="ECO:0000313" key="8">
    <source>
        <dbReference type="EMBL" id="MBD2848598.1"/>
    </source>
</evidence>
<feature type="domain" description="HTH araC/xylS-type" evidence="6">
    <location>
        <begin position="383"/>
        <end position="482"/>
    </location>
</feature>
<dbReference type="SUPFAM" id="SSF46689">
    <property type="entry name" value="Homeodomain-like"/>
    <property type="match status" value="2"/>
</dbReference>
<feature type="modified residue" description="4-aspartylphosphate" evidence="4">
    <location>
        <position position="55"/>
    </location>
</feature>
<accession>A0A927GUE8</accession>
<dbReference type="SMART" id="SM00342">
    <property type="entry name" value="HTH_ARAC"/>
    <property type="match status" value="1"/>
</dbReference>
<comment type="caution">
    <text evidence="8">The sequence shown here is derived from an EMBL/GenBank/DDBJ whole genome shotgun (WGS) entry which is preliminary data.</text>
</comment>
<keyword evidence="1" id="KW-0805">Transcription regulation</keyword>
<sequence length="484" mass="53807">MYHVLVVDDEPLIGQGVSRLLAASGLPIGRVHLAFDAYEALDCIRLEEIDLCITDIQMGEVSGLDLIRQARLIKPWLQTIVISAHEMFQYAQTAVRLGVKDYLVKPLNEEQLLVSVRNTLLRSSQPGPLSGPVAGAVSGDAAEPPGAPGPGSSGSSFRMAEPTSELGELLRALMEPDAPPATWARLEQASGMRLDGPDYAVICAELDFGETHAAHDAELLRYAALNIAEEVLHGELSHVAAYTAQDEIAILLQWSDPPSAQPADPPPADPSGKPSAQPSAAPADPLAGAARPGKLDELDMYGRSLQHNLHTYLKLECWIGISQVMRERSHAAKLFEQARLALTCRRDYPDHAVFYFGDFAWSLLQDEAASEEGRREWNNRIVEQAKASIEADYRQKGLTLNEVARRNHVSPNYLSYLFKKHTGLNLWEYVVRLRMEESKRLLEQTDLRRYEIAERIGYESPEHFSKVFKKHFGFSPSEWKRKAP</sequence>
<dbReference type="CDD" id="cd17536">
    <property type="entry name" value="REC_YesN-like"/>
    <property type="match status" value="1"/>
</dbReference>
<evidence type="ECO:0000259" key="7">
    <source>
        <dbReference type="PROSITE" id="PS50110"/>
    </source>
</evidence>
<evidence type="ECO:0000259" key="6">
    <source>
        <dbReference type="PROSITE" id="PS01124"/>
    </source>
</evidence>
<dbReference type="PANTHER" id="PTHR43280">
    <property type="entry name" value="ARAC-FAMILY TRANSCRIPTIONAL REGULATOR"/>
    <property type="match status" value="1"/>
</dbReference>
<dbReference type="InterPro" id="IPR018060">
    <property type="entry name" value="HTH_AraC"/>
</dbReference>
<dbReference type="GO" id="GO:0000160">
    <property type="term" value="P:phosphorelay signal transduction system"/>
    <property type="evidence" value="ECO:0007669"/>
    <property type="project" value="InterPro"/>
</dbReference>
<evidence type="ECO:0000256" key="4">
    <source>
        <dbReference type="PROSITE-ProRule" id="PRU00169"/>
    </source>
</evidence>
<dbReference type="Pfam" id="PF12833">
    <property type="entry name" value="HTH_18"/>
    <property type="match status" value="1"/>
</dbReference>
<feature type="compositionally biased region" description="Low complexity" evidence="5">
    <location>
        <begin position="270"/>
        <end position="289"/>
    </location>
</feature>
<dbReference type="InterPro" id="IPR020449">
    <property type="entry name" value="Tscrpt_reg_AraC-type_HTH"/>
</dbReference>
<dbReference type="PANTHER" id="PTHR43280:SF2">
    <property type="entry name" value="HTH-TYPE TRANSCRIPTIONAL REGULATOR EXSA"/>
    <property type="match status" value="1"/>
</dbReference>
<evidence type="ECO:0000256" key="3">
    <source>
        <dbReference type="ARBA" id="ARBA00023163"/>
    </source>
</evidence>
<organism evidence="8 9">
    <name type="scientific">Paenibacillus sabuli</name>
    <dbReference type="NCBI Taxonomy" id="2772509"/>
    <lineage>
        <taxon>Bacteria</taxon>
        <taxon>Bacillati</taxon>
        <taxon>Bacillota</taxon>
        <taxon>Bacilli</taxon>
        <taxon>Bacillales</taxon>
        <taxon>Paenibacillaceae</taxon>
        <taxon>Paenibacillus</taxon>
    </lineage>
</organism>
<evidence type="ECO:0000313" key="9">
    <source>
        <dbReference type="Proteomes" id="UP000621560"/>
    </source>
</evidence>
<dbReference type="Gene3D" id="3.40.50.2300">
    <property type="match status" value="1"/>
</dbReference>
<dbReference type="InterPro" id="IPR041522">
    <property type="entry name" value="CdaR_GGDEF"/>
</dbReference>
<name>A0A927GUE8_9BACL</name>
<dbReference type="EMBL" id="JACXIZ010000078">
    <property type="protein sequence ID" value="MBD2848598.1"/>
    <property type="molecule type" value="Genomic_DNA"/>
</dbReference>
<keyword evidence="2" id="KW-0238">DNA-binding</keyword>
<dbReference type="Gene3D" id="1.10.10.60">
    <property type="entry name" value="Homeodomain-like"/>
    <property type="match status" value="2"/>
</dbReference>
<dbReference type="InterPro" id="IPR011006">
    <property type="entry name" value="CheY-like_superfamily"/>
</dbReference>
<dbReference type="Pfam" id="PF17853">
    <property type="entry name" value="GGDEF_2"/>
    <property type="match status" value="1"/>
</dbReference>
<dbReference type="InterPro" id="IPR001789">
    <property type="entry name" value="Sig_transdc_resp-reg_receiver"/>
</dbReference>
<dbReference type="SUPFAM" id="SSF52172">
    <property type="entry name" value="CheY-like"/>
    <property type="match status" value="1"/>
</dbReference>
<feature type="domain" description="Response regulatory" evidence="7">
    <location>
        <begin position="3"/>
        <end position="120"/>
    </location>
</feature>